<feature type="binding site" evidence="9">
    <location>
        <position position="21"/>
    </location>
    <ligand>
        <name>a divalent metal cation</name>
        <dbReference type="ChEBI" id="CHEBI:60240"/>
    </ligand>
</feature>
<gene>
    <name evidence="9 11" type="primary">surE</name>
    <name evidence="11" type="ORF">KL86APRO_10416</name>
</gene>
<dbReference type="InterPro" id="IPR002828">
    <property type="entry name" value="SurE-like_Pase/nucleotidase"/>
</dbReference>
<dbReference type="GO" id="GO:0000166">
    <property type="term" value="F:nucleotide binding"/>
    <property type="evidence" value="ECO:0007669"/>
    <property type="project" value="UniProtKB-KW"/>
</dbReference>
<evidence type="ECO:0000256" key="3">
    <source>
        <dbReference type="ARBA" id="ARBA00004496"/>
    </source>
</evidence>
<evidence type="ECO:0000256" key="7">
    <source>
        <dbReference type="ARBA" id="ARBA00022741"/>
    </source>
</evidence>
<comment type="similarity">
    <text evidence="4 9">Belongs to the SurE nucleotidase family.</text>
</comment>
<dbReference type="EC" id="3.1.3.5" evidence="9"/>
<comment type="function">
    <text evidence="9">Nucleotidase that shows phosphatase activity on nucleoside 5'-monophosphates.</text>
</comment>
<evidence type="ECO:0000256" key="2">
    <source>
        <dbReference type="ARBA" id="ARBA00001946"/>
    </source>
</evidence>
<accession>A0A212J2N6</accession>
<evidence type="ECO:0000256" key="5">
    <source>
        <dbReference type="ARBA" id="ARBA00022490"/>
    </source>
</evidence>
<dbReference type="PANTHER" id="PTHR30457:SF12">
    <property type="entry name" value="5'_3'-NUCLEOTIDASE SURE"/>
    <property type="match status" value="1"/>
</dbReference>
<feature type="domain" description="Survival protein SurE-like phosphatase/nucleotidase" evidence="10">
    <location>
        <begin position="16"/>
        <end position="199"/>
    </location>
</feature>
<dbReference type="AlphaFoldDB" id="A0A212J2N6"/>
<dbReference type="Pfam" id="PF01975">
    <property type="entry name" value="SurE"/>
    <property type="match status" value="1"/>
</dbReference>
<keyword evidence="7 9" id="KW-0547">Nucleotide-binding</keyword>
<dbReference type="GO" id="GO:0046872">
    <property type="term" value="F:metal ion binding"/>
    <property type="evidence" value="ECO:0007669"/>
    <property type="project" value="UniProtKB-UniRule"/>
</dbReference>
<comment type="cofactor">
    <cofactor evidence="9">
        <name>a divalent metal cation</name>
        <dbReference type="ChEBI" id="CHEBI:60240"/>
    </cofactor>
    <text evidence="9">Binds 1 divalent metal cation per subunit.</text>
</comment>
<keyword evidence="8 9" id="KW-0378">Hydrolase</keyword>
<keyword evidence="5 9" id="KW-0963">Cytoplasm</keyword>
<dbReference type="SUPFAM" id="SSF64167">
    <property type="entry name" value="SurE-like"/>
    <property type="match status" value="1"/>
</dbReference>
<dbReference type="NCBIfam" id="NF001490">
    <property type="entry name" value="PRK00346.1-4"/>
    <property type="match status" value="1"/>
</dbReference>
<feature type="binding site" evidence="9">
    <location>
        <position position="22"/>
    </location>
    <ligand>
        <name>a divalent metal cation</name>
        <dbReference type="ChEBI" id="CHEBI:60240"/>
    </ligand>
</feature>
<evidence type="ECO:0000256" key="6">
    <source>
        <dbReference type="ARBA" id="ARBA00022723"/>
    </source>
</evidence>
<sequence>MRLSGSQPIPLKNARILLTNDDGILSPGLKVLESVAQGLGAEVWVVAPETEHSGAGHSLTLHQPLRWRQIAERRFAVEGTPTDCVLLAINKFMAEARPTLVLSGINRGANLGDDVTYSGTVAGAMEATLLGVPAIALSQVLRAQEPVKWRTAEVHAPEVIAALCSRGWPGDVLMSVNFPNVPAPAVAGTVLAPQGHHKVGDNLVERIDPRGRPYIWIGQLHADTQLVEGSDMERSDAGWVTVTPLTVNLTHRDTLEHLAGVFDAGSVA</sequence>
<evidence type="ECO:0000313" key="11">
    <source>
        <dbReference type="EMBL" id="SBV93690.1"/>
    </source>
</evidence>
<feature type="binding site" evidence="9">
    <location>
        <position position="53"/>
    </location>
    <ligand>
        <name>a divalent metal cation</name>
        <dbReference type="ChEBI" id="CHEBI:60240"/>
    </ligand>
</feature>
<comment type="catalytic activity">
    <reaction evidence="1 9">
        <text>a ribonucleoside 5'-phosphate + H2O = a ribonucleoside + phosphate</text>
        <dbReference type="Rhea" id="RHEA:12484"/>
        <dbReference type="ChEBI" id="CHEBI:15377"/>
        <dbReference type="ChEBI" id="CHEBI:18254"/>
        <dbReference type="ChEBI" id="CHEBI:43474"/>
        <dbReference type="ChEBI" id="CHEBI:58043"/>
        <dbReference type="EC" id="3.1.3.5"/>
    </reaction>
</comment>
<evidence type="ECO:0000256" key="1">
    <source>
        <dbReference type="ARBA" id="ARBA00000815"/>
    </source>
</evidence>
<dbReference type="PANTHER" id="PTHR30457">
    <property type="entry name" value="5'-NUCLEOTIDASE SURE"/>
    <property type="match status" value="1"/>
</dbReference>
<dbReference type="InterPro" id="IPR030048">
    <property type="entry name" value="SurE"/>
</dbReference>
<dbReference type="Gene3D" id="3.40.1210.10">
    <property type="entry name" value="Survival protein SurE-like phosphatase/nucleotidase"/>
    <property type="match status" value="1"/>
</dbReference>
<dbReference type="GO" id="GO:0008254">
    <property type="term" value="F:3'-nucleotidase activity"/>
    <property type="evidence" value="ECO:0007669"/>
    <property type="project" value="TreeGrafter"/>
</dbReference>
<dbReference type="EMBL" id="FLUO01000001">
    <property type="protein sequence ID" value="SBV93690.1"/>
    <property type="molecule type" value="Genomic_DNA"/>
</dbReference>
<feature type="binding site" evidence="9">
    <location>
        <position position="106"/>
    </location>
    <ligand>
        <name>a divalent metal cation</name>
        <dbReference type="ChEBI" id="CHEBI:60240"/>
    </ligand>
</feature>
<organism evidence="11">
    <name type="scientific">uncultured Alphaproteobacteria bacterium</name>
    <dbReference type="NCBI Taxonomy" id="91750"/>
    <lineage>
        <taxon>Bacteria</taxon>
        <taxon>Pseudomonadati</taxon>
        <taxon>Pseudomonadota</taxon>
        <taxon>Alphaproteobacteria</taxon>
        <taxon>environmental samples</taxon>
    </lineage>
</organism>
<evidence type="ECO:0000256" key="4">
    <source>
        <dbReference type="ARBA" id="ARBA00011062"/>
    </source>
</evidence>
<evidence type="ECO:0000256" key="9">
    <source>
        <dbReference type="HAMAP-Rule" id="MF_00060"/>
    </source>
</evidence>
<proteinExistence type="inferred from homology"/>
<protein>
    <recommendedName>
        <fullName evidence="9">5'-nucleotidase SurE</fullName>
        <ecNumber evidence="9">3.1.3.5</ecNumber>
    </recommendedName>
    <alternativeName>
        <fullName evidence="9">Nucleoside 5'-monophosphate phosphohydrolase</fullName>
    </alternativeName>
</protein>
<dbReference type="HAMAP" id="MF_00060">
    <property type="entry name" value="SurE"/>
    <property type="match status" value="1"/>
</dbReference>
<name>A0A212J2N6_9PROT</name>
<dbReference type="GO" id="GO:0005737">
    <property type="term" value="C:cytoplasm"/>
    <property type="evidence" value="ECO:0007669"/>
    <property type="project" value="UniProtKB-SubCell"/>
</dbReference>
<evidence type="ECO:0000256" key="8">
    <source>
        <dbReference type="ARBA" id="ARBA00022801"/>
    </source>
</evidence>
<dbReference type="InterPro" id="IPR036523">
    <property type="entry name" value="SurE-like_sf"/>
</dbReference>
<dbReference type="FunFam" id="3.40.1210.10:FF:000001">
    <property type="entry name" value="5'/3'-nucleotidase SurE"/>
    <property type="match status" value="1"/>
</dbReference>
<keyword evidence="6 9" id="KW-0479">Metal-binding</keyword>
<evidence type="ECO:0000259" key="10">
    <source>
        <dbReference type="Pfam" id="PF01975"/>
    </source>
</evidence>
<dbReference type="GO" id="GO:0004309">
    <property type="term" value="F:exopolyphosphatase activity"/>
    <property type="evidence" value="ECO:0007669"/>
    <property type="project" value="TreeGrafter"/>
</dbReference>
<dbReference type="NCBIfam" id="TIGR00087">
    <property type="entry name" value="surE"/>
    <property type="match status" value="1"/>
</dbReference>
<comment type="cofactor">
    <cofactor evidence="2">
        <name>Mg(2+)</name>
        <dbReference type="ChEBI" id="CHEBI:18420"/>
    </cofactor>
</comment>
<reference evidence="11" key="1">
    <citation type="submission" date="2016-04" db="EMBL/GenBank/DDBJ databases">
        <authorList>
            <person name="Evans L.H."/>
            <person name="Alamgir A."/>
            <person name="Owens N."/>
            <person name="Weber N.D."/>
            <person name="Virtaneva K."/>
            <person name="Barbian K."/>
            <person name="Babar A."/>
            <person name="Rosenke K."/>
        </authorList>
    </citation>
    <scope>NUCLEOTIDE SEQUENCE</scope>
    <source>
        <strain evidence="11">86</strain>
    </source>
</reference>
<comment type="subcellular location">
    <subcellularLocation>
        <location evidence="3 9">Cytoplasm</location>
    </subcellularLocation>
</comment>
<dbReference type="GO" id="GO:0008253">
    <property type="term" value="F:5'-nucleotidase activity"/>
    <property type="evidence" value="ECO:0007669"/>
    <property type="project" value="UniProtKB-UniRule"/>
</dbReference>